<dbReference type="GO" id="GO:0006171">
    <property type="term" value="P:cAMP biosynthetic process"/>
    <property type="evidence" value="ECO:0007669"/>
    <property type="project" value="TreeGrafter"/>
</dbReference>
<evidence type="ECO:0000313" key="4">
    <source>
        <dbReference type="EMBL" id="OGM08419.1"/>
    </source>
</evidence>
<dbReference type="InterPro" id="IPR050697">
    <property type="entry name" value="Adenylyl/Guanylyl_Cyclase_3/4"/>
</dbReference>
<dbReference type="Gene3D" id="6.10.340.10">
    <property type="match status" value="1"/>
</dbReference>
<feature type="domain" description="Guanylate cyclase" evidence="2">
    <location>
        <begin position="459"/>
        <end position="588"/>
    </location>
</feature>
<evidence type="ECO:0008006" key="6">
    <source>
        <dbReference type="Google" id="ProtNLM"/>
    </source>
</evidence>
<sequence length="645" mass="71217">MKIAETYKKLYIGLYLCLILSIAAADRPLELFESYSLIDVGSIKAIIARISETKKEELKTSGAKTFGMRIGENVRYELPLPEVGAGGYDRKETLAGDTGEIAGNDKVKSSPGGGPVMKGNPLLDQNNYAFEMSTSQGLVNVLISGRSGGSFSVSFERSFEKKGVDKYPFLYFFNKHFTVFALCVILILRLLPLYSFNFSGNAPDINRLENIVSGLPLFMLSLVWAAGLVRFAVNLAGCYAVLESIPMAALALFAVSLIMFIALTSLLTMGFTHEYIKKYIAAPFFEKYNPYGIRQGTSISLSIRFFIIVFSVGMAPTAIGLYLPLSFNAGILNGLSSITTVLDNFEILIPILIASFFAMYFFAMQIASMFSFRKNIIVPVNKLIERMKLVAKGDFKCKTSVLCVDEIGQLKGHFNSMLDGLAEREKIKDTFGRFMSIEIAEKLLKEKKVNLMGEEIEATILFSDIRDFTPLSEKLSAAELVDFLNLYFSHVVKPIHANGGVVNKFIGDAVMAVFAPIFGNAGHEEAAVRAALQMKAALAEFNALEKYPAVKAGIGIHRGRLVAGNIGTEERMEYTFIGDNVNIASRIETETKNFQTDILMSEDVVNIINKDNFKGFDFVKLGPVVMKGKSVPLSLYGIKQEFYEQ</sequence>
<proteinExistence type="predicted"/>
<dbReference type="AlphaFoldDB" id="A0A1F7X125"/>
<keyword evidence="1" id="KW-0812">Transmembrane</keyword>
<comment type="caution">
    <text evidence="4">The sequence shown here is derived from an EMBL/GenBank/DDBJ whole genome shotgun (WGS) entry which is preliminary data.</text>
</comment>
<dbReference type="Gene3D" id="3.30.70.1230">
    <property type="entry name" value="Nucleotide cyclase"/>
    <property type="match status" value="1"/>
</dbReference>
<evidence type="ECO:0000259" key="2">
    <source>
        <dbReference type="PROSITE" id="PS50125"/>
    </source>
</evidence>
<protein>
    <recommendedName>
        <fullName evidence="6">Guanylate cyclase domain-containing protein</fullName>
    </recommendedName>
</protein>
<dbReference type="CDD" id="cd06225">
    <property type="entry name" value="HAMP"/>
    <property type="match status" value="1"/>
</dbReference>
<dbReference type="InterPro" id="IPR029787">
    <property type="entry name" value="Nucleotide_cyclase"/>
</dbReference>
<dbReference type="PANTHER" id="PTHR43081:SF1">
    <property type="entry name" value="ADENYLATE CYCLASE, TERMINAL-DIFFERENTIATION SPECIFIC"/>
    <property type="match status" value="1"/>
</dbReference>
<feature type="transmembrane region" description="Helical" evidence="1">
    <location>
        <begin position="303"/>
        <end position="327"/>
    </location>
</feature>
<dbReference type="PROSITE" id="PS50885">
    <property type="entry name" value="HAMP"/>
    <property type="match status" value="1"/>
</dbReference>
<dbReference type="Pfam" id="PF00672">
    <property type="entry name" value="HAMP"/>
    <property type="match status" value="1"/>
</dbReference>
<dbReference type="InterPro" id="IPR001054">
    <property type="entry name" value="A/G_cyclase"/>
</dbReference>
<dbReference type="Proteomes" id="UP000178735">
    <property type="component" value="Unassembled WGS sequence"/>
</dbReference>
<feature type="transmembrane region" description="Helical" evidence="1">
    <location>
        <begin position="248"/>
        <end position="271"/>
    </location>
</feature>
<dbReference type="PROSITE" id="PS50125">
    <property type="entry name" value="GUANYLATE_CYCLASE_2"/>
    <property type="match status" value="1"/>
</dbReference>
<dbReference type="SMART" id="SM00304">
    <property type="entry name" value="HAMP"/>
    <property type="match status" value="1"/>
</dbReference>
<feature type="transmembrane region" description="Helical" evidence="1">
    <location>
        <begin position="217"/>
        <end position="242"/>
    </location>
</feature>
<keyword evidence="1" id="KW-1133">Transmembrane helix</keyword>
<dbReference type="Pfam" id="PF00211">
    <property type="entry name" value="Guanylate_cyc"/>
    <property type="match status" value="1"/>
</dbReference>
<dbReference type="STRING" id="1817813.A2008_07180"/>
<reference evidence="4 5" key="1">
    <citation type="journal article" date="2016" name="Nat. Commun.">
        <title>Thousands of microbial genomes shed light on interconnected biogeochemical processes in an aquifer system.</title>
        <authorList>
            <person name="Anantharaman K."/>
            <person name="Brown C.T."/>
            <person name="Hug L.A."/>
            <person name="Sharon I."/>
            <person name="Castelle C.J."/>
            <person name="Probst A.J."/>
            <person name="Thomas B.C."/>
            <person name="Singh A."/>
            <person name="Wilkins M.J."/>
            <person name="Karaoz U."/>
            <person name="Brodie E.L."/>
            <person name="Williams K.H."/>
            <person name="Hubbard S.S."/>
            <person name="Banfield J.F."/>
        </authorList>
    </citation>
    <scope>NUCLEOTIDE SEQUENCE [LARGE SCALE GENOMIC DNA]</scope>
</reference>
<dbReference type="EMBL" id="MGFH01000014">
    <property type="protein sequence ID" value="OGM08419.1"/>
    <property type="molecule type" value="Genomic_DNA"/>
</dbReference>
<dbReference type="SUPFAM" id="SSF158472">
    <property type="entry name" value="HAMP domain-like"/>
    <property type="match status" value="1"/>
</dbReference>
<dbReference type="GO" id="GO:0004016">
    <property type="term" value="F:adenylate cyclase activity"/>
    <property type="evidence" value="ECO:0007669"/>
    <property type="project" value="UniProtKB-ARBA"/>
</dbReference>
<organism evidence="4 5">
    <name type="scientific">Candidatus Wallbacteria bacterium GWC2_49_35</name>
    <dbReference type="NCBI Taxonomy" id="1817813"/>
    <lineage>
        <taxon>Bacteria</taxon>
        <taxon>Candidatus Walliibacteriota</taxon>
    </lineage>
</organism>
<dbReference type="GO" id="GO:0016020">
    <property type="term" value="C:membrane"/>
    <property type="evidence" value="ECO:0007669"/>
    <property type="project" value="InterPro"/>
</dbReference>
<feature type="domain" description="HAMP" evidence="3">
    <location>
        <begin position="374"/>
        <end position="426"/>
    </location>
</feature>
<keyword evidence="1" id="KW-0472">Membrane</keyword>
<evidence type="ECO:0000259" key="3">
    <source>
        <dbReference type="PROSITE" id="PS50885"/>
    </source>
</evidence>
<accession>A0A1F7X125</accession>
<dbReference type="GO" id="GO:0035556">
    <property type="term" value="P:intracellular signal transduction"/>
    <property type="evidence" value="ECO:0007669"/>
    <property type="project" value="InterPro"/>
</dbReference>
<feature type="transmembrane region" description="Helical" evidence="1">
    <location>
        <begin position="347"/>
        <end position="367"/>
    </location>
</feature>
<evidence type="ECO:0000256" key="1">
    <source>
        <dbReference type="SAM" id="Phobius"/>
    </source>
</evidence>
<gene>
    <name evidence="4" type="ORF">A2008_07180</name>
</gene>
<dbReference type="InterPro" id="IPR003660">
    <property type="entry name" value="HAMP_dom"/>
</dbReference>
<dbReference type="CDD" id="cd07302">
    <property type="entry name" value="CHD"/>
    <property type="match status" value="1"/>
</dbReference>
<dbReference type="SUPFAM" id="SSF55073">
    <property type="entry name" value="Nucleotide cyclase"/>
    <property type="match status" value="1"/>
</dbReference>
<dbReference type="SMART" id="SM00044">
    <property type="entry name" value="CYCc"/>
    <property type="match status" value="1"/>
</dbReference>
<name>A0A1F7X125_9BACT</name>
<dbReference type="PANTHER" id="PTHR43081">
    <property type="entry name" value="ADENYLATE CYCLASE, TERMINAL-DIFFERENTIATION SPECIFIC-RELATED"/>
    <property type="match status" value="1"/>
</dbReference>
<feature type="transmembrane region" description="Helical" evidence="1">
    <location>
        <begin position="177"/>
        <end position="196"/>
    </location>
</feature>
<evidence type="ECO:0000313" key="5">
    <source>
        <dbReference type="Proteomes" id="UP000178735"/>
    </source>
</evidence>